<dbReference type="SUPFAM" id="SSF52540">
    <property type="entry name" value="P-loop containing nucleoside triphosphate hydrolases"/>
    <property type="match status" value="1"/>
</dbReference>
<gene>
    <name evidence="2" type="primary">65</name>
    <name evidence="2" type="ORF">DET7_65</name>
</gene>
<protein>
    <recommendedName>
        <fullName evidence="4">Recombination endonuclease subunit</fullName>
    </recommendedName>
</protein>
<feature type="coiled-coil region" evidence="1">
    <location>
        <begin position="588"/>
        <end position="622"/>
    </location>
</feature>
<dbReference type="PANTHER" id="PTHR32114:SF2">
    <property type="entry name" value="ABC TRANSPORTER ABCH.3"/>
    <property type="match status" value="1"/>
</dbReference>
<dbReference type="EMBL" id="KP797973">
    <property type="protein sequence ID" value="AJQ20884.1"/>
    <property type="molecule type" value="Genomic_DNA"/>
</dbReference>
<sequence>MSNVDLLSKFGSLLKEADTPVSVEAPFEIRGEITHKLTFHRGRAKNFRSIGNEFMEIDYQRNPATLVTSDDNGAGKSTMLVWLLFFVLYNDTYSKKEKKAGLVNSQNKKECVGEVEFSTRGSEWKVRRGIKPDFVEVYQMVDGEWKQVVNDAAKADMNKYIVNLIGVDQKMFENSLVLGKEKFIPFTEMYTADRRAMVETIWDLGFFSLMNEDVKASIKTVTNELTTVTNDYAFHDVNLKGQQAQLEQINNSNAMIQQQSADILVQEKERLNSLNSDIGAVQEQLTESRAQNSKLESELSEVRNRLNAEMKGDIDAINEEYAAKIQAVQDEADTKAEDYERIEVSDGERSLQEIRERMAVVAERKNELVGQRNANLDELNKALARRQQGENFRFKFVTEMEGHESAIKRFHEMGTCPTCTQLVSDDTKSRIESQYYPQISELQDKILQVDTALEEVNSLIENYNVKDSELSSQVSVVDKELESIRNEAREAETAIAALKRDIQGFYEVAAVEKASLQREQQSKVNDILRAVDVRYEDITTSIRQAREQLSKSINDTADKLTSMKSRRAPLEASIADLERKLSIKPTPTDALEEEITRITELMDGLNTRRVELDEKLQDLNHLLFFLKDDQTKARIISLYLPFLNSKINEYLEALNMFLDIAVDDTFEITMSAAGRKGQSIFSLSTGQRSRLNLAVTLALRDVANLKASVQCNLFVLDEILENMSERGVQESVEMLKHKFGGNNLFVISQREQEFQEYFQHNIRYGLRNGMTEVIKKD</sequence>
<feature type="coiled-coil region" evidence="1">
    <location>
        <begin position="474"/>
        <end position="501"/>
    </location>
</feature>
<dbReference type="RefSeq" id="YP_009140242.1">
    <property type="nucleotide sequence ID" value="NC_027119.1"/>
</dbReference>
<keyword evidence="3" id="KW-1185">Reference proteome</keyword>
<dbReference type="Proteomes" id="UP000032405">
    <property type="component" value="Segment"/>
</dbReference>
<reference evidence="2 3" key="1">
    <citation type="journal article" date="2015" name="Genome Announc.">
        <title>Genome Sequence of Salmonella enterica Phage Det7.</title>
        <authorList>
            <person name="Casjens S.R."/>
            <person name="Jacobs-Sera D."/>
            <person name="Hatfull G.F."/>
            <person name="Hendrix R.W."/>
        </authorList>
    </citation>
    <scope>NUCLEOTIDE SEQUENCE [LARGE SCALE GENOMIC DNA]</scope>
</reference>
<evidence type="ECO:0008006" key="4">
    <source>
        <dbReference type="Google" id="ProtNLM"/>
    </source>
</evidence>
<evidence type="ECO:0000256" key="1">
    <source>
        <dbReference type="SAM" id="Coils"/>
    </source>
</evidence>
<dbReference type="Gene3D" id="3.40.50.300">
    <property type="entry name" value="P-loop containing nucleotide triphosphate hydrolases"/>
    <property type="match status" value="2"/>
</dbReference>
<evidence type="ECO:0000313" key="3">
    <source>
        <dbReference type="Proteomes" id="UP000032405"/>
    </source>
</evidence>
<dbReference type="InterPro" id="IPR027417">
    <property type="entry name" value="P-loop_NTPase"/>
</dbReference>
<keyword evidence="1" id="KW-0175">Coiled coil</keyword>
<dbReference type="CDD" id="cd00267">
    <property type="entry name" value="ABC_ATPase"/>
    <property type="match status" value="1"/>
</dbReference>
<dbReference type="GeneID" id="24366610"/>
<organism evidence="2 3">
    <name type="scientific">Salmonella phage Det7</name>
    <dbReference type="NCBI Taxonomy" id="454798"/>
    <lineage>
        <taxon>Viruses</taxon>
        <taxon>Duplodnaviria</taxon>
        <taxon>Heunggongvirae</taxon>
        <taxon>Uroviricota</taxon>
        <taxon>Caudoviricetes</taxon>
        <taxon>Pantevenvirales</taxon>
        <taxon>Ackermannviridae</taxon>
        <taxon>Cvivirinae</taxon>
        <taxon>Kuttervirus</taxon>
        <taxon>Kuttervirus Det7</taxon>
    </lineage>
</organism>
<dbReference type="SUPFAM" id="SSF75712">
    <property type="entry name" value="Rad50 coiled-coil Zn hook"/>
    <property type="match status" value="1"/>
</dbReference>
<accession>A0A0C5PHX4</accession>
<dbReference type="KEGG" id="vg:24366610"/>
<name>A0A0C5PHX4_9CAUD</name>
<proteinExistence type="predicted"/>
<evidence type="ECO:0000313" key="2">
    <source>
        <dbReference type="EMBL" id="AJQ20884.1"/>
    </source>
</evidence>
<dbReference type="PANTHER" id="PTHR32114">
    <property type="entry name" value="ABC TRANSPORTER ABCH.3"/>
    <property type="match status" value="1"/>
</dbReference>
<feature type="coiled-coil region" evidence="1">
    <location>
        <begin position="239"/>
        <end position="338"/>
    </location>
</feature>